<evidence type="ECO:0000313" key="2">
    <source>
        <dbReference type="Proteomes" id="UP001370490"/>
    </source>
</evidence>
<accession>A0AAN8UYC7</accession>
<dbReference type="Proteomes" id="UP001370490">
    <property type="component" value="Unassembled WGS sequence"/>
</dbReference>
<proteinExistence type="predicted"/>
<dbReference type="Pfam" id="PF13855">
    <property type="entry name" value="LRR_8"/>
    <property type="match status" value="1"/>
</dbReference>
<gene>
    <name evidence="1" type="ORF">RJ641_018418</name>
</gene>
<evidence type="ECO:0000313" key="1">
    <source>
        <dbReference type="EMBL" id="KAK6917667.1"/>
    </source>
</evidence>
<dbReference type="PRINTS" id="PR00019">
    <property type="entry name" value="LEURICHRPT"/>
</dbReference>
<dbReference type="SUPFAM" id="SSF52058">
    <property type="entry name" value="L domain-like"/>
    <property type="match status" value="1"/>
</dbReference>
<organism evidence="1 2">
    <name type="scientific">Dillenia turbinata</name>
    <dbReference type="NCBI Taxonomy" id="194707"/>
    <lineage>
        <taxon>Eukaryota</taxon>
        <taxon>Viridiplantae</taxon>
        <taxon>Streptophyta</taxon>
        <taxon>Embryophyta</taxon>
        <taxon>Tracheophyta</taxon>
        <taxon>Spermatophyta</taxon>
        <taxon>Magnoliopsida</taxon>
        <taxon>eudicotyledons</taxon>
        <taxon>Gunneridae</taxon>
        <taxon>Pentapetalae</taxon>
        <taxon>Dilleniales</taxon>
        <taxon>Dilleniaceae</taxon>
        <taxon>Dillenia</taxon>
    </lineage>
</organism>
<sequence length="157" mass="17334">MDLSSWCSREGKSSDCCQWRGIQCDNQSGHVIALDLRGVCAGYFSKADISPSLTELNIPQPSNSSVNSSKSLAFLDLSDNYLNSSTHLSSWLSKHTDTLVHVDLSHNELQGSVPDVFWNMISLQHLDLSNNQIMGDLFQNLSPCTKKKVAVSEFALK</sequence>
<protein>
    <submittedName>
        <fullName evidence="1">Leucine-rich repeat</fullName>
    </submittedName>
</protein>
<comment type="caution">
    <text evidence="1">The sequence shown here is derived from an EMBL/GenBank/DDBJ whole genome shotgun (WGS) entry which is preliminary data.</text>
</comment>
<dbReference type="PANTHER" id="PTHR48058">
    <property type="entry name" value="LRR RECEPTOR-LIKE SERINE/THREONINE-PROTEIN KINASE FLS2-RELATED"/>
    <property type="match status" value="1"/>
</dbReference>
<keyword evidence="2" id="KW-1185">Reference proteome</keyword>
<dbReference type="PANTHER" id="PTHR48058:SF28">
    <property type="entry name" value="OS04G0122000 PROTEIN"/>
    <property type="match status" value="1"/>
</dbReference>
<dbReference type="InterPro" id="IPR001611">
    <property type="entry name" value="Leu-rich_rpt"/>
</dbReference>
<dbReference type="AlphaFoldDB" id="A0AAN8UYC7"/>
<dbReference type="InterPro" id="IPR032675">
    <property type="entry name" value="LRR_dom_sf"/>
</dbReference>
<reference evidence="1 2" key="1">
    <citation type="submission" date="2023-12" db="EMBL/GenBank/DDBJ databases">
        <title>A high-quality genome assembly for Dillenia turbinata (Dilleniales).</title>
        <authorList>
            <person name="Chanderbali A."/>
        </authorList>
    </citation>
    <scope>NUCLEOTIDE SEQUENCE [LARGE SCALE GENOMIC DNA]</scope>
    <source>
        <strain evidence="1">LSX21</strain>
        <tissue evidence="1">Leaf</tissue>
    </source>
</reference>
<dbReference type="EMBL" id="JBAMMX010000023">
    <property type="protein sequence ID" value="KAK6917667.1"/>
    <property type="molecule type" value="Genomic_DNA"/>
</dbReference>
<dbReference type="PROSITE" id="PS51450">
    <property type="entry name" value="LRR"/>
    <property type="match status" value="1"/>
</dbReference>
<name>A0AAN8UYC7_9MAGN</name>
<dbReference type="Gene3D" id="3.80.10.10">
    <property type="entry name" value="Ribonuclease Inhibitor"/>
    <property type="match status" value="1"/>
</dbReference>